<comment type="caution">
    <text evidence="1">The sequence shown here is derived from an EMBL/GenBank/DDBJ whole genome shotgun (WGS) entry which is preliminary data.</text>
</comment>
<accession>A0ABW3N394</accession>
<name>A0ABW3N394_9FLAO</name>
<protein>
    <submittedName>
        <fullName evidence="1">Uncharacterized protein</fullName>
    </submittedName>
</protein>
<keyword evidence="2" id="KW-1185">Reference proteome</keyword>
<dbReference type="Proteomes" id="UP001597013">
    <property type="component" value="Unassembled WGS sequence"/>
</dbReference>
<dbReference type="EMBL" id="JBHTJL010000009">
    <property type="protein sequence ID" value="MFD1062184.1"/>
    <property type="molecule type" value="Genomic_DNA"/>
</dbReference>
<gene>
    <name evidence="1" type="ORF">ACFQ1Q_02915</name>
</gene>
<proteinExistence type="predicted"/>
<evidence type="ECO:0000313" key="1">
    <source>
        <dbReference type="EMBL" id="MFD1062184.1"/>
    </source>
</evidence>
<evidence type="ECO:0000313" key="2">
    <source>
        <dbReference type="Proteomes" id="UP001597013"/>
    </source>
</evidence>
<organism evidence="1 2">
    <name type="scientific">Winogradskyella litorisediminis</name>
    <dbReference type="NCBI Taxonomy" id="1156618"/>
    <lineage>
        <taxon>Bacteria</taxon>
        <taxon>Pseudomonadati</taxon>
        <taxon>Bacteroidota</taxon>
        <taxon>Flavobacteriia</taxon>
        <taxon>Flavobacteriales</taxon>
        <taxon>Flavobacteriaceae</taxon>
        <taxon>Winogradskyella</taxon>
    </lineage>
</organism>
<dbReference type="RefSeq" id="WP_386127809.1">
    <property type="nucleotide sequence ID" value="NZ_JBHTJL010000009.1"/>
</dbReference>
<reference evidence="2" key="1">
    <citation type="journal article" date="2019" name="Int. J. Syst. Evol. Microbiol.">
        <title>The Global Catalogue of Microorganisms (GCM) 10K type strain sequencing project: providing services to taxonomists for standard genome sequencing and annotation.</title>
        <authorList>
            <consortium name="The Broad Institute Genomics Platform"/>
            <consortium name="The Broad Institute Genome Sequencing Center for Infectious Disease"/>
            <person name="Wu L."/>
            <person name="Ma J."/>
        </authorList>
    </citation>
    <scope>NUCLEOTIDE SEQUENCE [LARGE SCALE GENOMIC DNA]</scope>
    <source>
        <strain evidence="2">CCUG 62215</strain>
    </source>
</reference>
<sequence length="209" mass="24443">MTDIIIDETQGGFLIKKLKDIFKPLVISEDIETDLVFDNDLGQGKFKILKLDRDILSLYFTGVMHQELKFKFLNTKLPVLNLIYLNKGKLSIEFNEAVYKLKENETQQFIYNSDIKEYEILTWPANTQIEFSFTKLFDFSYLNSKGLQERFKNSFENSKSLRITAPKNISVKSDSKLIDSKMVGKPRMKDLECQVYSLLNIQLEEILRK</sequence>